<keyword evidence="4" id="KW-0547">Nucleotide-binding</keyword>
<accession>A0ABS6ESN2</accession>
<dbReference type="EMBL" id="JAHLQI010000003">
    <property type="protein sequence ID" value="MBU5490513.1"/>
    <property type="molecule type" value="Genomic_DNA"/>
</dbReference>
<evidence type="ECO:0000256" key="6">
    <source>
        <dbReference type="ARBA" id="ARBA00022840"/>
    </source>
</evidence>
<dbReference type="Pfam" id="PF02518">
    <property type="entry name" value="HATPase_c"/>
    <property type="match status" value="1"/>
</dbReference>
<dbReference type="EC" id="2.7.13.3" evidence="2"/>
<evidence type="ECO:0000313" key="8">
    <source>
        <dbReference type="EMBL" id="MBU5490513.1"/>
    </source>
</evidence>
<name>A0ABS6ESN2_9FIRM</name>
<proteinExistence type="predicted"/>
<keyword evidence="6" id="KW-0067">ATP-binding</keyword>
<keyword evidence="9" id="KW-1185">Reference proteome</keyword>
<dbReference type="PANTHER" id="PTHR44936:SF10">
    <property type="entry name" value="SENSOR PROTEIN RSTB"/>
    <property type="match status" value="1"/>
</dbReference>
<evidence type="ECO:0000256" key="1">
    <source>
        <dbReference type="ARBA" id="ARBA00000085"/>
    </source>
</evidence>
<comment type="catalytic activity">
    <reaction evidence="1">
        <text>ATP + protein L-histidine = ADP + protein N-phospho-L-histidine.</text>
        <dbReference type="EC" id="2.7.13.3"/>
    </reaction>
</comment>
<protein>
    <recommendedName>
        <fullName evidence="2">histidine kinase</fullName>
        <ecNumber evidence="2">2.7.13.3</ecNumber>
    </recommendedName>
</protein>
<evidence type="ECO:0000256" key="4">
    <source>
        <dbReference type="ARBA" id="ARBA00022741"/>
    </source>
</evidence>
<evidence type="ECO:0000256" key="3">
    <source>
        <dbReference type="ARBA" id="ARBA00022679"/>
    </source>
</evidence>
<organism evidence="8 9">
    <name type="scientific">Butyricicoccus intestinisimiae</name>
    <dbReference type="NCBI Taxonomy" id="2841509"/>
    <lineage>
        <taxon>Bacteria</taxon>
        <taxon>Bacillati</taxon>
        <taxon>Bacillota</taxon>
        <taxon>Clostridia</taxon>
        <taxon>Eubacteriales</taxon>
        <taxon>Butyricicoccaceae</taxon>
        <taxon>Butyricicoccus</taxon>
    </lineage>
</organism>
<evidence type="ECO:0000313" key="9">
    <source>
        <dbReference type="Proteomes" id="UP000783588"/>
    </source>
</evidence>
<evidence type="ECO:0000259" key="7">
    <source>
        <dbReference type="PROSITE" id="PS50109"/>
    </source>
</evidence>
<sequence length="366" mass="40973">MEKETRNERMLSNREDDVFFAQQTPEILRAVCRGLGGEQCPAVHVSQALMVLGQTKAGGRLFAERAFYCVESFLPHEAGQLIRQCMAQHTEQEQLVLLDGRQWNMRVIPVESGAVLVFAEAQRSTAGVTLVTADLRDRAANLLIQADRLERLEQPDIAAEIRREAYRMLRSIGHLELLVGAPEGMQWKERSVSSFMKELRKQLKRHAEIRVIVPQCDEKMQADTHLLCAAILSLVSNSLRHGGEQVHVTVSVEMAENSVTFRVDDDGVGIPDAVMQRINSTWEQADALPGGWGLGIPYVRRIAMMHGGILVYVQMEQTGAHARLRIPLRQSDPAMLESCGVYRRSSANEADIELSSALDAAYFRRD</sequence>
<dbReference type="PROSITE" id="PS50109">
    <property type="entry name" value="HIS_KIN"/>
    <property type="match status" value="1"/>
</dbReference>
<dbReference type="InterPro" id="IPR050980">
    <property type="entry name" value="2C_sensor_his_kinase"/>
</dbReference>
<dbReference type="Proteomes" id="UP000783588">
    <property type="component" value="Unassembled WGS sequence"/>
</dbReference>
<evidence type="ECO:0000256" key="5">
    <source>
        <dbReference type="ARBA" id="ARBA00022777"/>
    </source>
</evidence>
<dbReference type="PANTHER" id="PTHR44936">
    <property type="entry name" value="SENSOR PROTEIN CREC"/>
    <property type="match status" value="1"/>
</dbReference>
<comment type="caution">
    <text evidence="8">The sequence shown here is derived from an EMBL/GenBank/DDBJ whole genome shotgun (WGS) entry which is preliminary data.</text>
</comment>
<keyword evidence="3" id="KW-0808">Transferase</keyword>
<dbReference type="InterPro" id="IPR003594">
    <property type="entry name" value="HATPase_dom"/>
</dbReference>
<dbReference type="RefSeq" id="WP_216470165.1">
    <property type="nucleotide sequence ID" value="NZ_JAHLQI010000003.1"/>
</dbReference>
<dbReference type="CDD" id="cd00075">
    <property type="entry name" value="HATPase"/>
    <property type="match status" value="1"/>
</dbReference>
<keyword evidence="5" id="KW-0418">Kinase</keyword>
<dbReference type="SMART" id="SM00387">
    <property type="entry name" value="HATPase_c"/>
    <property type="match status" value="1"/>
</dbReference>
<feature type="domain" description="Histidine kinase" evidence="7">
    <location>
        <begin position="130"/>
        <end position="330"/>
    </location>
</feature>
<gene>
    <name evidence="8" type="ORF">KQI75_07750</name>
</gene>
<reference evidence="8 9" key="1">
    <citation type="submission" date="2021-06" db="EMBL/GenBank/DDBJ databases">
        <authorList>
            <person name="Sun Q."/>
            <person name="Li D."/>
        </authorList>
    </citation>
    <scope>NUCLEOTIDE SEQUENCE [LARGE SCALE GENOMIC DNA]</scope>
    <source>
        <strain evidence="8 9">MSJd-7</strain>
    </source>
</reference>
<evidence type="ECO:0000256" key="2">
    <source>
        <dbReference type="ARBA" id="ARBA00012438"/>
    </source>
</evidence>
<dbReference type="InterPro" id="IPR005467">
    <property type="entry name" value="His_kinase_dom"/>
</dbReference>